<dbReference type="GO" id="GO:0005737">
    <property type="term" value="C:cytoplasm"/>
    <property type="evidence" value="ECO:0007669"/>
    <property type="project" value="UniProtKB-SubCell"/>
</dbReference>
<evidence type="ECO:0000313" key="11">
    <source>
        <dbReference type="EMBL" id="SOD92743.1"/>
    </source>
</evidence>
<accession>A0A286GB41</accession>
<keyword evidence="8 10" id="KW-0030">Aminoacyl-tRNA synthetase</keyword>
<dbReference type="GO" id="GO:0004824">
    <property type="term" value="F:lysine-tRNA ligase activity"/>
    <property type="evidence" value="ECO:0007669"/>
    <property type="project" value="UniProtKB-UniRule"/>
</dbReference>
<feature type="binding site" evidence="10">
    <location>
        <position position="296"/>
    </location>
    <ligand>
        <name>ATP</name>
        <dbReference type="ChEBI" id="CHEBI:30616"/>
    </ligand>
</feature>
<dbReference type="Proteomes" id="UP000219621">
    <property type="component" value="Unassembled WGS sequence"/>
</dbReference>
<feature type="short sequence motif" description="'HIGH' region" evidence="10">
    <location>
        <begin position="45"/>
        <end position="53"/>
    </location>
</feature>
<dbReference type="SUPFAM" id="SSF52374">
    <property type="entry name" value="Nucleotidylyl transferase"/>
    <property type="match status" value="1"/>
</dbReference>
<dbReference type="HAMAP" id="MF_00177">
    <property type="entry name" value="Lys_tRNA_synth_class1"/>
    <property type="match status" value="1"/>
</dbReference>
<dbReference type="Gene3D" id="1.10.10.350">
    <property type="match status" value="1"/>
</dbReference>
<organism evidence="11 12">
    <name type="scientific">Caenispirillum bisanense</name>
    <dbReference type="NCBI Taxonomy" id="414052"/>
    <lineage>
        <taxon>Bacteria</taxon>
        <taxon>Pseudomonadati</taxon>
        <taxon>Pseudomonadota</taxon>
        <taxon>Alphaproteobacteria</taxon>
        <taxon>Rhodospirillales</taxon>
        <taxon>Novispirillaceae</taxon>
        <taxon>Caenispirillum</taxon>
    </lineage>
</organism>
<keyword evidence="3 10" id="KW-0963">Cytoplasm</keyword>
<comment type="similarity">
    <text evidence="2 10">Belongs to the class-I aminoacyl-tRNA synthetase family.</text>
</comment>
<dbReference type="InterPro" id="IPR008925">
    <property type="entry name" value="aa_tRNA-synth_I_cd-bd_sf"/>
</dbReference>
<evidence type="ECO:0000256" key="8">
    <source>
        <dbReference type="ARBA" id="ARBA00023146"/>
    </source>
</evidence>
<dbReference type="InterPro" id="IPR014729">
    <property type="entry name" value="Rossmann-like_a/b/a_fold"/>
</dbReference>
<dbReference type="GO" id="GO:0006430">
    <property type="term" value="P:lysyl-tRNA aminoacylation"/>
    <property type="evidence" value="ECO:0007669"/>
    <property type="project" value="UniProtKB-UniRule"/>
</dbReference>
<dbReference type="Pfam" id="PF01921">
    <property type="entry name" value="tRNA-synt_1f"/>
    <property type="match status" value="1"/>
</dbReference>
<evidence type="ECO:0000256" key="2">
    <source>
        <dbReference type="ARBA" id="ARBA00005594"/>
    </source>
</evidence>
<evidence type="ECO:0000256" key="3">
    <source>
        <dbReference type="ARBA" id="ARBA00022490"/>
    </source>
</evidence>
<dbReference type="NCBIfam" id="TIGR00467">
    <property type="entry name" value="lysS_arch"/>
    <property type="match status" value="1"/>
</dbReference>
<evidence type="ECO:0000256" key="7">
    <source>
        <dbReference type="ARBA" id="ARBA00022917"/>
    </source>
</evidence>
<reference evidence="11 12" key="1">
    <citation type="submission" date="2017-09" db="EMBL/GenBank/DDBJ databases">
        <authorList>
            <person name="Ehlers B."/>
            <person name="Leendertz F.H."/>
        </authorList>
    </citation>
    <scope>NUCLEOTIDE SEQUENCE [LARGE SCALE GENOMIC DNA]</scope>
    <source>
        <strain evidence="11 12">USBA 140</strain>
    </source>
</reference>
<dbReference type="PROSITE" id="PS00178">
    <property type="entry name" value="AA_TRNA_LIGASE_I"/>
    <property type="match status" value="1"/>
</dbReference>
<gene>
    <name evidence="10" type="primary">lysS</name>
    <name evidence="11" type="ORF">SAMN05421508_102588</name>
</gene>
<keyword evidence="7 10" id="KW-0648">Protein biosynthesis</keyword>
<dbReference type="GO" id="GO:0000049">
    <property type="term" value="F:tRNA binding"/>
    <property type="evidence" value="ECO:0007669"/>
    <property type="project" value="InterPro"/>
</dbReference>
<comment type="catalytic activity">
    <reaction evidence="9 10">
        <text>tRNA(Lys) + L-lysine + ATP = L-lysyl-tRNA(Lys) + AMP + diphosphate</text>
        <dbReference type="Rhea" id="RHEA:20792"/>
        <dbReference type="Rhea" id="RHEA-COMP:9696"/>
        <dbReference type="Rhea" id="RHEA-COMP:9697"/>
        <dbReference type="ChEBI" id="CHEBI:30616"/>
        <dbReference type="ChEBI" id="CHEBI:32551"/>
        <dbReference type="ChEBI" id="CHEBI:33019"/>
        <dbReference type="ChEBI" id="CHEBI:78442"/>
        <dbReference type="ChEBI" id="CHEBI:78529"/>
        <dbReference type="ChEBI" id="CHEBI:456215"/>
        <dbReference type="EC" id="6.1.1.6"/>
    </reaction>
</comment>
<dbReference type="InterPro" id="IPR001412">
    <property type="entry name" value="aa-tRNA-synth_I_CS"/>
</dbReference>
<dbReference type="NCBIfam" id="NF001968">
    <property type="entry name" value="PRK00750.1-2"/>
    <property type="match status" value="1"/>
</dbReference>
<keyword evidence="6 10" id="KW-0067">ATP-binding</keyword>
<dbReference type="InterPro" id="IPR002904">
    <property type="entry name" value="Lys-tRNA-ligase"/>
</dbReference>
<dbReference type="SUPFAM" id="SSF48163">
    <property type="entry name" value="An anticodon-binding domain of class I aminoacyl-tRNA synthetases"/>
    <property type="match status" value="1"/>
</dbReference>
<evidence type="ECO:0000256" key="6">
    <source>
        <dbReference type="ARBA" id="ARBA00022840"/>
    </source>
</evidence>
<keyword evidence="5 10" id="KW-0547">Nucleotide-binding</keyword>
<feature type="short sequence motif" description="'KMSKS' region" evidence="10">
    <location>
        <begin position="293"/>
        <end position="297"/>
    </location>
</feature>
<evidence type="ECO:0000313" key="12">
    <source>
        <dbReference type="Proteomes" id="UP000219621"/>
    </source>
</evidence>
<dbReference type="PANTHER" id="PTHR37940">
    <property type="entry name" value="LYSINE--TRNA LIGASE"/>
    <property type="match status" value="1"/>
</dbReference>
<dbReference type="EMBL" id="OCNJ01000002">
    <property type="protein sequence ID" value="SOD92743.1"/>
    <property type="molecule type" value="Genomic_DNA"/>
</dbReference>
<name>A0A286GB41_9PROT</name>
<sequence length="533" mass="59952">MSDLRDLALASNAWPFQEARVLLEQRLKGEKPAKGFVLFETGYGPSGLPHIGTFGEVVRTTMVRRAFELITGGDVPTRLFAFSDDMDGLRKVPDNIPNKDVVREHLGKPLTRIPDPFGTHESFGHHNNARLRGFLDSFGFEYEFQSATDYYMSGKFDGGLKRVNECYDAIMDVMLPTLGEERRQTYSPFLPVSPTTGRVLQVAILDRDVENGLITFEDEDGTRVTQSIYKGGCKLQWKCDWGMRWYVLGVDYEMSGKDLIPSVELASKICRIMGGTPPQNLTYELFLDDKGQKISKSKGNGLSVEEWLTYAPDESLALYMFQKPKAAKRLYFDVIPKAVDEYLTWCEKFHDQEPKDKLANPAWHIHNGQPPAMKAHLSFGILLNLAGVAHSDDPAVLWHYITRYAPDASPETAPMLDRLVTYAIRYYRDFVLPSKVYRKATAAEVAALKDLRDGLAAVPAEQRTDATELQNIVYAVGKTHAEVFPELRAWFQCQYQVLLGQDQGPRMGSFYALYGVDESIALLDKAIAGEDIA</sequence>
<protein>
    <recommendedName>
        <fullName evidence="10">Lysine--tRNA ligase</fullName>
        <ecNumber evidence="10">6.1.1.6</ecNumber>
    </recommendedName>
    <alternativeName>
        <fullName evidence="10">Lysyl-tRNA synthetase</fullName>
        <shortName evidence="10">LysRS</shortName>
    </alternativeName>
</protein>
<evidence type="ECO:0000256" key="1">
    <source>
        <dbReference type="ARBA" id="ARBA00004496"/>
    </source>
</evidence>
<dbReference type="PANTHER" id="PTHR37940:SF1">
    <property type="entry name" value="LYSINE--TRNA LIGASE"/>
    <property type="match status" value="1"/>
</dbReference>
<evidence type="ECO:0000256" key="9">
    <source>
        <dbReference type="ARBA" id="ARBA00048573"/>
    </source>
</evidence>
<dbReference type="Gene3D" id="3.40.50.620">
    <property type="entry name" value="HUPs"/>
    <property type="match status" value="2"/>
</dbReference>
<evidence type="ECO:0000256" key="5">
    <source>
        <dbReference type="ARBA" id="ARBA00022741"/>
    </source>
</evidence>
<dbReference type="GO" id="GO:0005524">
    <property type="term" value="F:ATP binding"/>
    <property type="evidence" value="ECO:0007669"/>
    <property type="project" value="UniProtKB-UniRule"/>
</dbReference>
<proteinExistence type="inferred from homology"/>
<keyword evidence="4 10" id="KW-0436">Ligase</keyword>
<dbReference type="RefSeq" id="WP_097278318.1">
    <property type="nucleotide sequence ID" value="NZ_OCNJ01000002.1"/>
</dbReference>
<evidence type="ECO:0000256" key="10">
    <source>
        <dbReference type="HAMAP-Rule" id="MF_00177"/>
    </source>
</evidence>
<dbReference type="InterPro" id="IPR020751">
    <property type="entry name" value="aa-tRNA-synth_I_codon-bd_sub2"/>
</dbReference>
<dbReference type="EC" id="6.1.1.6" evidence="10"/>
<evidence type="ECO:0000256" key="4">
    <source>
        <dbReference type="ARBA" id="ARBA00022598"/>
    </source>
</evidence>
<dbReference type="AlphaFoldDB" id="A0A286GB41"/>
<comment type="subcellular location">
    <subcellularLocation>
        <location evidence="1 10">Cytoplasm</location>
    </subcellularLocation>
</comment>
<keyword evidence="12" id="KW-1185">Reference proteome</keyword>
<dbReference type="OrthoDB" id="9803151at2"/>